<accession>A0ABY8UQ99</accession>
<evidence type="ECO:0000256" key="1">
    <source>
        <dbReference type="ARBA" id="ARBA00004141"/>
    </source>
</evidence>
<evidence type="ECO:0000256" key="5">
    <source>
        <dbReference type="SAM" id="MobiDB-lite"/>
    </source>
</evidence>
<keyword evidence="3 6" id="KW-1133">Transmembrane helix</keyword>
<name>A0ABY8UQ99_TETOB</name>
<keyword evidence="4 6" id="KW-0472">Membrane</keyword>
<dbReference type="EMBL" id="CP126222">
    <property type="protein sequence ID" value="WIA22838.1"/>
    <property type="molecule type" value="Genomic_DNA"/>
</dbReference>
<dbReference type="Proteomes" id="UP001244341">
    <property type="component" value="Chromosome 15b"/>
</dbReference>
<evidence type="ECO:0000313" key="9">
    <source>
        <dbReference type="Proteomes" id="UP001244341"/>
    </source>
</evidence>
<evidence type="ECO:0000256" key="3">
    <source>
        <dbReference type="ARBA" id="ARBA00022989"/>
    </source>
</evidence>
<evidence type="ECO:0000256" key="2">
    <source>
        <dbReference type="ARBA" id="ARBA00022692"/>
    </source>
</evidence>
<feature type="transmembrane region" description="Helical" evidence="6">
    <location>
        <begin position="682"/>
        <end position="705"/>
    </location>
</feature>
<feature type="transmembrane region" description="Helical" evidence="6">
    <location>
        <begin position="616"/>
        <end position="638"/>
    </location>
</feature>
<feature type="domain" description="Polycystin cation channel PKD1/PKD2" evidence="7">
    <location>
        <begin position="571"/>
        <end position="661"/>
    </location>
</feature>
<comment type="subcellular location">
    <subcellularLocation>
        <location evidence="1">Membrane</location>
        <topology evidence="1">Multi-pass membrane protein</topology>
    </subcellularLocation>
</comment>
<keyword evidence="9" id="KW-1185">Reference proteome</keyword>
<feature type="transmembrane region" description="Helical" evidence="6">
    <location>
        <begin position="502"/>
        <end position="529"/>
    </location>
</feature>
<evidence type="ECO:0000313" key="8">
    <source>
        <dbReference type="EMBL" id="WIA22838.1"/>
    </source>
</evidence>
<organism evidence="8 9">
    <name type="scientific">Tetradesmus obliquus</name>
    <name type="common">Green alga</name>
    <name type="synonym">Acutodesmus obliquus</name>
    <dbReference type="NCBI Taxonomy" id="3088"/>
    <lineage>
        <taxon>Eukaryota</taxon>
        <taxon>Viridiplantae</taxon>
        <taxon>Chlorophyta</taxon>
        <taxon>core chlorophytes</taxon>
        <taxon>Chlorophyceae</taxon>
        <taxon>CS clade</taxon>
        <taxon>Sphaeropleales</taxon>
        <taxon>Scenedesmaceae</taxon>
        <taxon>Tetradesmus</taxon>
    </lineage>
</organism>
<evidence type="ECO:0000256" key="4">
    <source>
        <dbReference type="ARBA" id="ARBA00023136"/>
    </source>
</evidence>
<evidence type="ECO:0000256" key="6">
    <source>
        <dbReference type="SAM" id="Phobius"/>
    </source>
</evidence>
<gene>
    <name evidence="8" type="ORF">OEZ85_001228</name>
</gene>
<evidence type="ECO:0000259" key="7">
    <source>
        <dbReference type="Pfam" id="PF08016"/>
    </source>
</evidence>
<dbReference type="Pfam" id="PF08016">
    <property type="entry name" value="PKD_channel"/>
    <property type="match status" value="1"/>
</dbReference>
<feature type="compositionally biased region" description="Low complexity" evidence="5">
    <location>
        <begin position="802"/>
        <end position="816"/>
    </location>
</feature>
<protein>
    <recommendedName>
        <fullName evidence="7">Polycystin cation channel PKD1/PKD2 domain-containing protein</fullName>
    </recommendedName>
</protein>
<proteinExistence type="predicted"/>
<reference evidence="8 9" key="1">
    <citation type="submission" date="2023-05" db="EMBL/GenBank/DDBJ databases">
        <title>A 100% complete, gapless, phased diploid assembly of the Scenedesmus obliquus UTEX 3031 genome.</title>
        <authorList>
            <person name="Biondi T.C."/>
            <person name="Hanschen E.R."/>
            <person name="Kwon T."/>
            <person name="Eng W."/>
            <person name="Kruse C.P.S."/>
            <person name="Koehler S.I."/>
            <person name="Kunde Y."/>
            <person name="Gleasner C.D."/>
            <person name="You Mak K.T."/>
            <person name="Polle J."/>
            <person name="Hovde B.T."/>
            <person name="Starkenburg S.R."/>
        </authorList>
    </citation>
    <scope>NUCLEOTIDE SEQUENCE [LARGE SCALE GENOMIC DNA]</scope>
    <source>
        <strain evidence="8 9">DOE0152z</strain>
    </source>
</reference>
<dbReference type="InterPro" id="IPR051223">
    <property type="entry name" value="Polycystin"/>
</dbReference>
<feature type="region of interest" description="Disordered" evidence="5">
    <location>
        <begin position="798"/>
        <end position="819"/>
    </location>
</feature>
<dbReference type="PANTHER" id="PTHR10877">
    <property type="entry name" value="POLYCYSTIN FAMILY MEMBER"/>
    <property type="match status" value="1"/>
</dbReference>
<dbReference type="InterPro" id="IPR013122">
    <property type="entry name" value="PKD1_2_channel"/>
</dbReference>
<feature type="transmembrane region" description="Helical" evidence="6">
    <location>
        <begin position="467"/>
        <end position="490"/>
    </location>
</feature>
<sequence>MTTAASSSLAPVSLTKQQTSAAVDPVVGYLSSLASTVDSLQQGVADMAAASSSMSDRLGQAFGEADQRKQDAATTKVSDAYKGLLADWQSRSQQVGSLSDQAARRFDEQLQASQDMAALVAATMATISDATTAAQRLQEKYVQQTLLMQAGGDEAVWVCNRTSKLAAQFSISSLLVNGSTPADASSASNSSSASQRRSLLASKAGCASSVSRSSNKAAAAQPATWEGYWLPTHSRLDADDLALPGAELPRRFIGAAPGKDRLVGGLLLHTTRKQFKGDCKGGGFGSKLDFACQTFAIPLAKNASALSRLLASLYASSSDSLLPYGVDPAFLRSSSLYQPQLQGRAGWFYNTSDTREVPPATEMPHGFFHRSLQGHAPGFPVLLPLQLSQARSAAALQYLADGNYLDRQSGGLRASLLAYNADLRILGLARLDFSWRDDGSIQGVLAVQGLPALASPGEGGTRLLAGWLLPLWLLTLWFTGYTCNCVAQLLVKQEGKRTVKMVLLACTEFLLELVIAGLMLAATLLLTVYCVRFPAATQPQASYTVYDAANQSPARIFMPAKAYLQEAVGMAQLWTAYSLLQDILLILLVVRLLRWWSFQAKLGIVTNTLLAAAPQLGHLLLVITGCLLLIACVAVLALGGRVSQLSSAGAAIEESFSVLLGLSSVGLADVLPAGVRLPAAEALLALGVYYLRVVLLVMVLSQYFMATLGAEFSRLEWLGHALHARSIRADVAADIAPEEGAAAHLQHELLLREEITAALADAVQHMERWTGGVGRWIARVQQQMDSWQLQNAHMISQLSSKPPQQQQHPQQQQRQQDSMVALSTVTLAAAAAAWDEQSQISSSMQQQ</sequence>
<keyword evidence="2 6" id="KW-0812">Transmembrane</keyword>
<dbReference type="PANTHER" id="PTHR10877:SF183">
    <property type="entry name" value="AT14535P-RELATED"/>
    <property type="match status" value="1"/>
</dbReference>
<feature type="transmembrane region" description="Helical" evidence="6">
    <location>
        <begin position="574"/>
        <end position="596"/>
    </location>
</feature>